<dbReference type="Pfam" id="PF04082">
    <property type="entry name" value="Fungal_trans"/>
    <property type="match status" value="1"/>
</dbReference>
<dbReference type="CDD" id="cd12148">
    <property type="entry name" value="fungal_TF_MHR"/>
    <property type="match status" value="1"/>
</dbReference>
<dbReference type="InterPro" id="IPR051615">
    <property type="entry name" value="Transcr_Regulatory_Elem"/>
</dbReference>
<dbReference type="GO" id="GO:0003677">
    <property type="term" value="F:DNA binding"/>
    <property type="evidence" value="ECO:0007669"/>
    <property type="project" value="UniProtKB-KW"/>
</dbReference>
<dbReference type="EMBL" id="QGMH01000005">
    <property type="protein sequence ID" value="TVY30665.1"/>
    <property type="molecule type" value="Genomic_DNA"/>
</dbReference>
<dbReference type="GO" id="GO:0006351">
    <property type="term" value="P:DNA-templated transcription"/>
    <property type="evidence" value="ECO:0007669"/>
    <property type="project" value="InterPro"/>
</dbReference>
<evidence type="ECO:0000256" key="5">
    <source>
        <dbReference type="ARBA" id="ARBA00023163"/>
    </source>
</evidence>
<dbReference type="Proteomes" id="UP000431533">
    <property type="component" value="Unassembled WGS sequence"/>
</dbReference>
<keyword evidence="6" id="KW-0539">Nucleus</keyword>
<keyword evidence="1" id="KW-0479">Metal-binding</keyword>
<name>A0A8H8R922_9HELO</name>
<gene>
    <name evidence="8" type="ORF">LHYA1_G001177</name>
</gene>
<evidence type="ECO:0000256" key="2">
    <source>
        <dbReference type="ARBA" id="ARBA00022833"/>
    </source>
</evidence>
<evidence type="ECO:0000259" key="7">
    <source>
        <dbReference type="Pfam" id="PF04082"/>
    </source>
</evidence>
<organism evidence="8 9">
    <name type="scientific">Lachnellula hyalina</name>
    <dbReference type="NCBI Taxonomy" id="1316788"/>
    <lineage>
        <taxon>Eukaryota</taxon>
        <taxon>Fungi</taxon>
        <taxon>Dikarya</taxon>
        <taxon>Ascomycota</taxon>
        <taxon>Pezizomycotina</taxon>
        <taxon>Leotiomycetes</taxon>
        <taxon>Helotiales</taxon>
        <taxon>Lachnaceae</taxon>
        <taxon>Lachnellula</taxon>
    </lineage>
</organism>
<keyword evidence="2" id="KW-0862">Zinc</keyword>
<evidence type="ECO:0000256" key="6">
    <source>
        <dbReference type="ARBA" id="ARBA00023242"/>
    </source>
</evidence>
<dbReference type="OrthoDB" id="4161332at2759"/>
<dbReference type="PANTHER" id="PTHR31313">
    <property type="entry name" value="TY1 ENHANCER ACTIVATOR"/>
    <property type="match status" value="1"/>
</dbReference>
<dbReference type="GO" id="GO:0008270">
    <property type="term" value="F:zinc ion binding"/>
    <property type="evidence" value="ECO:0007669"/>
    <property type="project" value="InterPro"/>
</dbReference>
<dbReference type="GeneID" id="41981375"/>
<keyword evidence="3" id="KW-0805">Transcription regulation</keyword>
<evidence type="ECO:0000256" key="1">
    <source>
        <dbReference type="ARBA" id="ARBA00022723"/>
    </source>
</evidence>
<dbReference type="PANTHER" id="PTHR31313:SF81">
    <property type="entry name" value="TY1 ENHANCER ACTIVATOR"/>
    <property type="match status" value="1"/>
</dbReference>
<dbReference type="AlphaFoldDB" id="A0A8H8R922"/>
<keyword evidence="4" id="KW-0238">DNA-binding</keyword>
<proteinExistence type="predicted"/>
<evidence type="ECO:0000256" key="3">
    <source>
        <dbReference type="ARBA" id="ARBA00023015"/>
    </source>
</evidence>
<dbReference type="RefSeq" id="XP_031009451.1">
    <property type="nucleotide sequence ID" value="XM_031146162.1"/>
</dbReference>
<feature type="domain" description="Xylanolytic transcriptional activator regulatory" evidence="7">
    <location>
        <begin position="171"/>
        <end position="312"/>
    </location>
</feature>
<protein>
    <submittedName>
        <fullName evidence="8">Putative transcriptional regulatory protein</fullName>
    </submittedName>
</protein>
<sequence length="591" mass="66542">MNNRPDEAMEQRVHQVAPVSRGYVQALEGQIASLEKFITKLITVDSNERDVLLRNFSSSSNHLHVDSVASAEATEASTSELPIRSRTGHLRKLKDGKATEFYGATSFFQISPSQDQDPTSSIVERECEDKSHVEGEVIAFPASLDEFAIIGDSYSAFSPQSDICRKLMAGFFQHQYQYFMCLYREWFLRDFDAGAGPYYSDLLMYSICALGALASEEIALRDLSGVFFNRAQELLYGGALESPNLTTLQALILLGHREIGIGKASKGWLFSGMAFRLAHEMGLHLDPNNWTGSDDSRIEREILRRTYWAAFTAYEDGLALIAGWVHQVELCKILHRMITEVFENRSRKTDETVLSTSAKEIHVALTKWSSDLPSKLHWNQWTVGPVPSLVLHLHMQYHAAMIILHRPPRHMFRDPKITTSQDVKNCYSSLESLIKLLGIYSRQHSYSHLPFTFVHILATAASAILMKRYIESFSWIDTEVSRPLSLIIGALDGIAKTWPCAKQVQGVINSAILGSTDESAEIESPQSFDLMTSLTEADYISMNQDLDFEIDDINIGSFMPDAFFGDSYQWDDSFNLDAASVDLFDFENPMP</sequence>
<comment type="caution">
    <text evidence="8">The sequence shown here is derived from an EMBL/GenBank/DDBJ whole genome shotgun (WGS) entry which is preliminary data.</text>
</comment>
<evidence type="ECO:0000313" key="9">
    <source>
        <dbReference type="Proteomes" id="UP000431533"/>
    </source>
</evidence>
<reference evidence="8 9" key="1">
    <citation type="submission" date="2018-05" db="EMBL/GenBank/DDBJ databases">
        <title>Genome sequencing and assembly of the regulated plant pathogen Lachnellula willkommii and related sister species for the development of diagnostic species identification markers.</title>
        <authorList>
            <person name="Giroux E."/>
            <person name="Bilodeau G."/>
        </authorList>
    </citation>
    <scope>NUCLEOTIDE SEQUENCE [LARGE SCALE GENOMIC DNA]</scope>
    <source>
        <strain evidence="8 9">CBS 185.66</strain>
    </source>
</reference>
<accession>A0A8H8R922</accession>
<evidence type="ECO:0000313" key="8">
    <source>
        <dbReference type="EMBL" id="TVY30665.1"/>
    </source>
</evidence>
<keyword evidence="9" id="KW-1185">Reference proteome</keyword>
<evidence type="ECO:0000256" key="4">
    <source>
        <dbReference type="ARBA" id="ARBA00023125"/>
    </source>
</evidence>
<keyword evidence="5" id="KW-0804">Transcription</keyword>
<dbReference type="InterPro" id="IPR007219">
    <property type="entry name" value="XnlR_reg_dom"/>
</dbReference>